<dbReference type="SUPFAM" id="SSF51182">
    <property type="entry name" value="RmlC-like cupins"/>
    <property type="match status" value="1"/>
</dbReference>
<dbReference type="GO" id="GO:0005976">
    <property type="term" value="P:polysaccharide metabolic process"/>
    <property type="evidence" value="ECO:0007669"/>
    <property type="project" value="InterPro"/>
</dbReference>
<keyword evidence="3" id="KW-1185">Reference proteome</keyword>
<sequence length="133" mass="15142">MKLKLLLFTTLCFAQLGYSQNLVQLAKLKPAGAYENVKVQKIYSNKHTSSFVIWIKKGVKAHKHLKHTEQVYILAGKARMRLDDQTFEVKKGDWIAIPEGSVHAVTVTSRKPLQVFSVQSPEFLGKDRVFVKE</sequence>
<dbReference type="EMBL" id="AAWS01000021">
    <property type="protein sequence ID" value="EAY27687.1"/>
    <property type="molecule type" value="Genomic_DNA"/>
</dbReference>
<gene>
    <name evidence="2" type="ORF">M23134_03755</name>
</gene>
<dbReference type="OrthoDB" id="1423961at2"/>
<comment type="caution">
    <text evidence="2">The sequence shown here is derived from an EMBL/GenBank/DDBJ whole genome shotgun (WGS) entry which is preliminary data.</text>
</comment>
<evidence type="ECO:0000313" key="3">
    <source>
        <dbReference type="Proteomes" id="UP000004095"/>
    </source>
</evidence>
<reference evidence="2 3" key="1">
    <citation type="submission" date="2007-01" db="EMBL/GenBank/DDBJ databases">
        <authorList>
            <person name="Haygood M."/>
            <person name="Podell S."/>
            <person name="Anderson C."/>
            <person name="Hopkinson B."/>
            <person name="Roe K."/>
            <person name="Barbeau K."/>
            <person name="Gaasterland T."/>
            <person name="Ferriera S."/>
            <person name="Johnson J."/>
            <person name="Kravitz S."/>
            <person name="Beeson K."/>
            <person name="Sutton G."/>
            <person name="Rogers Y.-H."/>
            <person name="Friedman R."/>
            <person name="Frazier M."/>
            <person name="Venter J.C."/>
        </authorList>
    </citation>
    <scope>NUCLEOTIDE SEQUENCE [LARGE SCALE GENOMIC DNA]</scope>
    <source>
        <strain evidence="2 3">ATCC 23134</strain>
    </source>
</reference>
<dbReference type="Proteomes" id="UP000004095">
    <property type="component" value="Unassembled WGS sequence"/>
</dbReference>
<name>A1ZPE8_MICM2</name>
<protein>
    <submittedName>
        <fullName evidence="2">Cupin domain protein</fullName>
    </submittedName>
</protein>
<feature type="domain" description="Mannose-6-phosphate isomerase type II C-terminal" evidence="1">
    <location>
        <begin position="28"/>
        <end position="129"/>
    </location>
</feature>
<dbReference type="RefSeq" id="WP_002699027.1">
    <property type="nucleotide sequence ID" value="NZ_AAWS01000021.1"/>
</dbReference>
<dbReference type="PANTHER" id="PTHR43346">
    <property type="entry name" value="LIGAND BINDING DOMAIN PROTEIN, PUTATIVE (AFU_ORTHOLOGUE AFUA_6G14370)-RELATED"/>
    <property type="match status" value="1"/>
</dbReference>
<dbReference type="InterPro" id="IPR052538">
    <property type="entry name" value="Flavonoid_dioxygenase-like"/>
</dbReference>
<dbReference type="InterPro" id="IPR011051">
    <property type="entry name" value="RmlC_Cupin_sf"/>
</dbReference>
<evidence type="ECO:0000313" key="2">
    <source>
        <dbReference type="EMBL" id="EAY27687.1"/>
    </source>
</evidence>
<dbReference type="Gene3D" id="2.60.120.10">
    <property type="entry name" value="Jelly Rolls"/>
    <property type="match status" value="1"/>
</dbReference>
<proteinExistence type="predicted"/>
<dbReference type="AlphaFoldDB" id="A1ZPE8"/>
<organism evidence="2 3">
    <name type="scientific">Microscilla marina ATCC 23134</name>
    <dbReference type="NCBI Taxonomy" id="313606"/>
    <lineage>
        <taxon>Bacteria</taxon>
        <taxon>Pseudomonadati</taxon>
        <taxon>Bacteroidota</taxon>
        <taxon>Cytophagia</taxon>
        <taxon>Cytophagales</taxon>
        <taxon>Microscillaceae</taxon>
        <taxon>Microscilla</taxon>
    </lineage>
</organism>
<dbReference type="InterPro" id="IPR001538">
    <property type="entry name" value="Man6P_isomerase-2_C"/>
</dbReference>
<accession>A1ZPE8</accession>
<dbReference type="InterPro" id="IPR014710">
    <property type="entry name" value="RmlC-like_jellyroll"/>
</dbReference>
<dbReference type="PANTHER" id="PTHR43346:SF1">
    <property type="entry name" value="QUERCETIN 2,3-DIOXYGENASE-RELATED"/>
    <property type="match status" value="1"/>
</dbReference>
<dbReference type="Pfam" id="PF01050">
    <property type="entry name" value="MannoseP_isomer"/>
    <property type="match status" value="1"/>
</dbReference>
<dbReference type="eggNOG" id="COG0662">
    <property type="taxonomic scope" value="Bacteria"/>
</dbReference>
<dbReference type="GO" id="GO:0016779">
    <property type="term" value="F:nucleotidyltransferase activity"/>
    <property type="evidence" value="ECO:0007669"/>
    <property type="project" value="InterPro"/>
</dbReference>
<evidence type="ECO:0000259" key="1">
    <source>
        <dbReference type="Pfam" id="PF01050"/>
    </source>
</evidence>